<dbReference type="SUPFAM" id="SSF81383">
    <property type="entry name" value="F-box domain"/>
    <property type="match status" value="1"/>
</dbReference>
<evidence type="ECO:0000256" key="15">
    <source>
        <dbReference type="ARBA" id="ARBA00023242"/>
    </source>
</evidence>
<keyword evidence="10 22" id="KW-0347">Helicase</keyword>
<dbReference type="PROSITE" id="PS50181">
    <property type="entry name" value="FBOX"/>
    <property type="match status" value="1"/>
</dbReference>
<feature type="region of interest" description="Disordered" evidence="23">
    <location>
        <begin position="123"/>
        <end position="158"/>
    </location>
</feature>
<evidence type="ECO:0000256" key="8">
    <source>
        <dbReference type="ARBA" id="ARBA00022786"/>
    </source>
</evidence>
<proteinExistence type="inferred from homology"/>
<evidence type="ECO:0000256" key="13">
    <source>
        <dbReference type="ARBA" id="ARBA00023204"/>
    </source>
</evidence>
<dbReference type="CDD" id="cd22095">
    <property type="entry name" value="F-box_FBXO18"/>
    <property type="match status" value="1"/>
</dbReference>
<dbReference type="GO" id="GO:0005694">
    <property type="term" value="C:chromosome"/>
    <property type="evidence" value="ECO:0007669"/>
    <property type="project" value="UniProtKB-SubCell"/>
</dbReference>
<feature type="domain" description="UvrD-like helicase ATP-binding" evidence="25">
    <location>
        <begin position="415"/>
        <end position="676"/>
    </location>
</feature>
<evidence type="ECO:0000256" key="12">
    <source>
        <dbReference type="ARBA" id="ARBA00023125"/>
    </source>
</evidence>
<dbReference type="InterPro" id="IPR001810">
    <property type="entry name" value="F-box_dom"/>
</dbReference>
<evidence type="ECO:0000259" key="24">
    <source>
        <dbReference type="PROSITE" id="PS50181"/>
    </source>
</evidence>
<comment type="similarity">
    <text evidence="4">Belongs to the helicase family. UvrD subfamily.</text>
</comment>
<keyword evidence="11 22" id="KW-0067">ATP-binding</keyword>
<evidence type="ECO:0000256" key="3">
    <source>
        <dbReference type="ARBA" id="ARBA00004906"/>
    </source>
</evidence>
<accession>A0A8C5MEM4</accession>
<dbReference type="GO" id="GO:0005524">
    <property type="term" value="F:ATP binding"/>
    <property type="evidence" value="ECO:0007669"/>
    <property type="project" value="UniProtKB-UniRule"/>
</dbReference>
<dbReference type="CDD" id="cd18786">
    <property type="entry name" value="SF1_C"/>
    <property type="match status" value="1"/>
</dbReference>
<dbReference type="Ensembl" id="ENSLLET00000013708.1">
    <property type="protein sequence ID" value="ENSLLEP00000013191.1"/>
    <property type="gene ID" value="ENSLLEG00000008239.1"/>
</dbReference>
<name>A0A8C5MEM4_9ANUR</name>
<evidence type="ECO:0000256" key="5">
    <source>
        <dbReference type="ARBA" id="ARBA00022454"/>
    </source>
</evidence>
<dbReference type="PANTHER" id="PTHR11070:SF30">
    <property type="entry name" value="F-BOX DNA HELICASE 1"/>
    <property type="match status" value="1"/>
</dbReference>
<feature type="binding site" evidence="22">
    <location>
        <begin position="436"/>
        <end position="443"/>
    </location>
    <ligand>
        <name>ATP</name>
        <dbReference type="ChEBI" id="CHEBI:30616"/>
    </ligand>
</feature>
<keyword evidence="8" id="KW-0833">Ubl conjugation pathway</keyword>
<comment type="catalytic activity">
    <reaction evidence="16">
        <text>Couples ATP hydrolysis with the unwinding of duplex DNA by translocating in the 3'-5' direction.</text>
        <dbReference type="EC" id="5.6.2.4"/>
    </reaction>
</comment>
<evidence type="ECO:0000256" key="16">
    <source>
        <dbReference type="ARBA" id="ARBA00034617"/>
    </source>
</evidence>
<dbReference type="GO" id="GO:0005634">
    <property type="term" value="C:nucleus"/>
    <property type="evidence" value="ECO:0007669"/>
    <property type="project" value="UniProtKB-SubCell"/>
</dbReference>
<evidence type="ECO:0000313" key="27">
    <source>
        <dbReference type="Proteomes" id="UP000694569"/>
    </source>
</evidence>
<evidence type="ECO:0000256" key="9">
    <source>
        <dbReference type="ARBA" id="ARBA00022801"/>
    </source>
</evidence>
<dbReference type="GO" id="GO:0043138">
    <property type="term" value="F:3'-5' DNA helicase activity"/>
    <property type="evidence" value="ECO:0007669"/>
    <property type="project" value="UniProtKB-EC"/>
</dbReference>
<evidence type="ECO:0000256" key="22">
    <source>
        <dbReference type="PROSITE-ProRule" id="PRU00560"/>
    </source>
</evidence>
<dbReference type="GO" id="GO:0016787">
    <property type="term" value="F:hydrolase activity"/>
    <property type="evidence" value="ECO:0007669"/>
    <property type="project" value="UniProtKB-UniRule"/>
</dbReference>
<dbReference type="Gene3D" id="1.20.1280.50">
    <property type="match status" value="1"/>
</dbReference>
<evidence type="ECO:0000256" key="11">
    <source>
        <dbReference type="ARBA" id="ARBA00022840"/>
    </source>
</evidence>
<keyword evidence="15" id="KW-0539">Nucleus</keyword>
<dbReference type="FunFam" id="1.20.1280.50:FF:000011">
    <property type="entry name" value="F-box DNA helicase 1"/>
    <property type="match status" value="1"/>
</dbReference>
<keyword evidence="7" id="KW-0227">DNA damage</keyword>
<protein>
    <recommendedName>
        <fullName evidence="19">F-box DNA helicase 1</fullName>
        <ecNumber evidence="17">5.6.2.4</ecNumber>
    </recommendedName>
    <alternativeName>
        <fullName evidence="21">DNA 3'-5' helicase 1</fullName>
    </alternativeName>
    <alternativeName>
        <fullName evidence="20">F-box only protein 18</fullName>
    </alternativeName>
</protein>
<dbReference type="SUPFAM" id="SSF52540">
    <property type="entry name" value="P-loop containing nucleoside triphosphate hydrolases"/>
    <property type="match status" value="1"/>
</dbReference>
<keyword evidence="12" id="KW-0238">DNA-binding</keyword>
<dbReference type="Gene3D" id="3.40.50.300">
    <property type="entry name" value="P-loop containing nucleotide triphosphate hydrolases"/>
    <property type="match status" value="2"/>
</dbReference>
<keyword evidence="27" id="KW-1185">Reference proteome</keyword>
<comment type="pathway">
    <text evidence="3">Protein modification; protein ubiquitination.</text>
</comment>
<dbReference type="InterPro" id="IPR014017">
    <property type="entry name" value="DNA_helicase_UvrD-like_C"/>
</dbReference>
<keyword evidence="14" id="KW-0413">Isomerase</keyword>
<dbReference type="InterPro" id="IPR027417">
    <property type="entry name" value="P-loop_NTPase"/>
</dbReference>
<gene>
    <name evidence="26" type="primary">FBH1</name>
</gene>
<evidence type="ECO:0000256" key="10">
    <source>
        <dbReference type="ARBA" id="ARBA00022806"/>
    </source>
</evidence>
<keyword evidence="13" id="KW-0234">DNA repair</keyword>
<keyword evidence="5" id="KW-0158">Chromosome</keyword>
<evidence type="ECO:0000256" key="20">
    <source>
        <dbReference type="ARBA" id="ARBA00075040"/>
    </source>
</evidence>
<dbReference type="Pfam" id="PF13361">
    <property type="entry name" value="UvrD_C"/>
    <property type="match status" value="1"/>
</dbReference>
<dbReference type="SMART" id="SM00256">
    <property type="entry name" value="FBOX"/>
    <property type="match status" value="1"/>
</dbReference>
<evidence type="ECO:0000256" key="4">
    <source>
        <dbReference type="ARBA" id="ARBA00009922"/>
    </source>
</evidence>
<feature type="domain" description="F-box" evidence="24">
    <location>
        <begin position="186"/>
        <end position="235"/>
    </location>
</feature>
<dbReference type="PROSITE" id="PS51198">
    <property type="entry name" value="UVRD_HELICASE_ATP_BIND"/>
    <property type="match status" value="1"/>
</dbReference>
<evidence type="ECO:0000256" key="6">
    <source>
        <dbReference type="ARBA" id="ARBA00022741"/>
    </source>
</evidence>
<sequence length="1012" mass="115164">MKKSKHLTSLDCLELAESREGSSALTQPLIQRRTVRDVNHGLYPWSRSERRSRRGRFRAGLPNMNMSHPHRNSSNSSRVSLNAEEMDFSMSDDELLASQLDENELLCHDEFQLPLSANMSNRKRPFNSDQSLSPGAKIFNAGGDSNMPSTSNFSDEDDDDEMVSILNEYDPFYGLLGITDQTDAANEQLNQLPDELLQSIFGFLPIMDLYKNVSLVCHKWNELVRDSLFIPWKKLYYQYVAKEEQAVKIIECLLQQNGITSEDESCILNLIKYFATFKGSRVADFKVIMDSLKSHHLFPVAEACILQRFPDLAKISEAVRAWAIFAVMILLSYEVGDIQKLVRCLQYATLRQVEIIETMYCMATLLFAAREQKILISNRIHYNIFYCLHLLESRTSPVNTSFYTISKKQSNLILTNEQRQILNHDIAPGHVVKIMAFAGTGKTSTLIKYAEKRPQFQFLYASFNNAIVKHACGIFPENVTCRTFHSLAYKEIGIKYRKKLNPTKLTTFAVNCVLPDGKGGYCRAKLVAKTLETFFSSADDSLETDHVPIRQKDSTGQKVLVKPVDQSFAVWQANEIWKKMKDFAETKQPAYKMTHDGYLKLWQLRNPKLSNYDAIFIDEAQDCTPSIMKIIRSQTCGKIFVGDPHQQIYTFRGAVNALCEVMHTHIFYLTQSFRFGAEIAYVGATILDACKKVRNKTLVGGSQEGTIRGHDSKGAAILCRTNAFVFDEAVRVTEGDTPSKIHIIGGPENFGLNKILDIWILKQSKEVRFRDKLYIKDKSIYMWISRGGFDALKHYAATSEDRELEGKIAIVEKYNIRIPELINRIKNCNTERIYADYIIGTVHKAKGLEFDTVSIADDFVKLPTSRHNMERLQFPMDVIPDDEWNLLYVAVTRAKKHLVLTKNIENILTLAGEYFLTAELTSQVLKDGPVSCVLSHCNNHIPEDTVLTMKKLSITYSLKAEDKGGYICHSCVLQRVGPVTQLFASLDFVRSMDFELENIELPRHLAELLEAI</sequence>
<evidence type="ECO:0000256" key="17">
    <source>
        <dbReference type="ARBA" id="ARBA00034808"/>
    </source>
</evidence>
<dbReference type="Pfam" id="PF12937">
    <property type="entry name" value="F-box-like"/>
    <property type="match status" value="1"/>
</dbReference>
<evidence type="ECO:0000256" key="23">
    <source>
        <dbReference type="SAM" id="MobiDB-lite"/>
    </source>
</evidence>
<dbReference type="GO" id="GO:0003677">
    <property type="term" value="F:DNA binding"/>
    <property type="evidence" value="ECO:0007669"/>
    <property type="project" value="UniProtKB-KW"/>
</dbReference>
<dbReference type="InterPro" id="IPR000212">
    <property type="entry name" value="DNA_helicase_UvrD/REP"/>
</dbReference>
<dbReference type="InterPro" id="IPR036047">
    <property type="entry name" value="F-box-like_dom_sf"/>
</dbReference>
<evidence type="ECO:0000259" key="25">
    <source>
        <dbReference type="PROSITE" id="PS51198"/>
    </source>
</evidence>
<dbReference type="InterPro" id="IPR014016">
    <property type="entry name" value="UvrD-like_ATP-bd"/>
</dbReference>
<evidence type="ECO:0000256" key="2">
    <source>
        <dbReference type="ARBA" id="ARBA00004286"/>
    </source>
</evidence>
<comment type="catalytic activity">
    <reaction evidence="18">
        <text>ATP + H2O = ADP + phosphate + H(+)</text>
        <dbReference type="Rhea" id="RHEA:13065"/>
        <dbReference type="ChEBI" id="CHEBI:15377"/>
        <dbReference type="ChEBI" id="CHEBI:15378"/>
        <dbReference type="ChEBI" id="CHEBI:30616"/>
        <dbReference type="ChEBI" id="CHEBI:43474"/>
        <dbReference type="ChEBI" id="CHEBI:456216"/>
        <dbReference type="EC" id="5.6.2.4"/>
    </reaction>
</comment>
<evidence type="ECO:0000256" key="1">
    <source>
        <dbReference type="ARBA" id="ARBA00004123"/>
    </source>
</evidence>
<dbReference type="GO" id="GO:0000724">
    <property type="term" value="P:double-strand break repair via homologous recombination"/>
    <property type="evidence" value="ECO:0007669"/>
    <property type="project" value="TreeGrafter"/>
</dbReference>
<dbReference type="Ensembl" id="ENSLLET00000013554.1">
    <property type="protein sequence ID" value="ENSLLEP00000013040.1"/>
    <property type="gene ID" value="ENSLLEG00000008239.1"/>
</dbReference>
<dbReference type="EC" id="5.6.2.4" evidence="17"/>
<evidence type="ECO:0000256" key="18">
    <source>
        <dbReference type="ARBA" id="ARBA00048988"/>
    </source>
</evidence>
<dbReference type="Proteomes" id="UP000694569">
    <property type="component" value="Unplaced"/>
</dbReference>
<comment type="subcellular location">
    <subcellularLocation>
        <location evidence="2">Chromosome</location>
    </subcellularLocation>
    <subcellularLocation>
        <location evidence="1">Nucleus</location>
    </subcellularLocation>
</comment>
<dbReference type="GeneTree" id="ENSGT00390000011669"/>
<evidence type="ECO:0000256" key="7">
    <source>
        <dbReference type="ARBA" id="ARBA00022763"/>
    </source>
</evidence>
<dbReference type="OrthoDB" id="1470711at2759"/>
<dbReference type="Pfam" id="PF00580">
    <property type="entry name" value="UvrD-helicase"/>
    <property type="match status" value="1"/>
</dbReference>
<organism evidence="26 27">
    <name type="scientific">Leptobrachium leishanense</name>
    <name type="common">Leishan spiny toad</name>
    <dbReference type="NCBI Taxonomy" id="445787"/>
    <lineage>
        <taxon>Eukaryota</taxon>
        <taxon>Metazoa</taxon>
        <taxon>Chordata</taxon>
        <taxon>Craniata</taxon>
        <taxon>Vertebrata</taxon>
        <taxon>Euteleostomi</taxon>
        <taxon>Amphibia</taxon>
        <taxon>Batrachia</taxon>
        <taxon>Anura</taxon>
        <taxon>Pelobatoidea</taxon>
        <taxon>Megophryidae</taxon>
        <taxon>Leptobrachium</taxon>
    </lineage>
</organism>
<evidence type="ECO:0000256" key="21">
    <source>
        <dbReference type="ARBA" id="ARBA00079567"/>
    </source>
</evidence>
<keyword evidence="9 22" id="KW-0378">Hydrolase</keyword>
<evidence type="ECO:0000256" key="19">
    <source>
        <dbReference type="ARBA" id="ARBA00071173"/>
    </source>
</evidence>
<dbReference type="AlphaFoldDB" id="A0A8C5MEM4"/>
<evidence type="ECO:0000313" key="26">
    <source>
        <dbReference type="Ensembl" id="ENSLLEP00000013191.1"/>
    </source>
</evidence>
<dbReference type="PANTHER" id="PTHR11070">
    <property type="entry name" value="UVRD / RECB / PCRA DNA HELICASE FAMILY MEMBER"/>
    <property type="match status" value="1"/>
</dbReference>
<evidence type="ECO:0000256" key="14">
    <source>
        <dbReference type="ARBA" id="ARBA00023235"/>
    </source>
</evidence>
<keyword evidence="6 22" id="KW-0547">Nucleotide-binding</keyword>
<reference evidence="26" key="1">
    <citation type="submission" date="2025-05" db="UniProtKB">
        <authorList>
            <consortium name="Ensembl"/>
        </authorList>
    </citation>
    <scope>IDENTIFICATION</scope>
</reference>
<dbReference type="GO" id="GO:0031297">
    <property type="term" value="P:replication fork processing"/>
    <property type="evidence" value="ECO:0007669"/>
    <property type="project" value="TreeGrafter"/>
</dbReference>